<dbReference type="EMBL" id="JACIIV010000021">
    <property type="protein sequence ID" value="MBB6228594.1"/>
    <property type="molecule type" value="Genomic_DNA"/>
</dbReference>
<dbReference type="AlphaFoldDB" id="A0A841L7P5"/>
<gene>
    <name evidence="1" type="ORF">FHS79_002784</name>
</gene>
<reference evidence="1 2" key="1">
    <citation type="submission" date="2020-08" db="EMBL/GenBank/DDBJ databases">
        <title>Genomic Encyclopedia of Type Strains, Phase IV (KMG-IV): sequencing the most valuable type-strain genomes for metagenomic binning, comparative biology and taxonomic classification.</title>
        <authorList>
            <person name="Goeker M."/>
        </authorList>
    </citation>
    <scope>NUCLEOTIDE SEQUENCE [LARGE SCALE GENOMIC DNA]</scope>
    <source>
        <strain evidence="1 2">DSM 102189</strain>
    </source>
</reference>
<comment type="caution">
    <text evidence="1">The sequence shown here is derived from an EMBL/GenBank/DDBJ whole genome shotgun (WGS) entry which is preliminary data.</text>
</comment>
<accession>A0A841L7P5</accession>
<name>A0A841L7P5_9SPHN</name>
<proteinExistence type="predicted"/>
<keyword evidence="2" id="KW-1185">Reference proteome</keyword>
<dbReference type="RefSeq" id="WP_184201220.1">
    <property type="nucleotide sequence ID" value="NZ_BMOX01000004.1"/>
</dbReference>
<dbReference type="Proteomes" id="UP000538147">
    <property type="component" value="Unassembled WGS sequence"/>
</dbReference>
<organism evidence="1 2">
    <name type="scientific">Polymorphobacter multimanifer</name>
    <dbReference type="NCBI Taxonomy" id="1070431"/>
    <lineage>
        <taxon>Bacteria</taxon>
        <taxon>Pseudomonadati</taxon>
        <taxon>Pseudomonadota</taxon>
        <taxon>Alphaproteobacteria</taxon>
        <taxon>Sphingomonadales</taxon>
        <taxon>Sphingosinicellaceae</taxon>
        <taxon>Polymorphobacter</taxon>
    </lineage>
</organism>
<evidence type="ECO:0000313" key="1">
    <source>
        <dbReference type="EMBL" id="MBB6228594.1"/>
    </source>
</evidence>
<protein>
    <submittedName>
        <fullName evidence="1">Uncharacterized protein</fullName>
    </submittedName>
</protein>
<sequence length="88" mass="9907">MIRAKFDGIEDAQIEALMAFRARHGRFWKAALLTAWMNGSDASEPGGSALRRLRNCSGPTWLDTLRPKDLAAERDRRSQAHSIDVVLR</sequence>
<evidence type="ECO:0000313" key="2">
    <source>
        <dbReference type="Proteomes" id="UP000538147"/>
    </source>
</evidence>